<dbReference type="InterPro" id="IPR041694">
    <property type="entry name" value="ADH_N_2"/>
</dbReference>
<dbReference type="PANTHER" id="PTHR43205:SF7">
    <property type="entry name" value="PROSTAGLANDIN REDUCTASE 1"/>
    <property type="match status" value="1"/>
</dbReference>
<dbReference type="InterPro" id="IPR020843">
    <property type="entry name" value="ER"/>
</dbReference>
<dbReference type="Gene3D" id="3.40.50.720">
    <property type="entry name" value="NAD(P)-binding Rossmann-like Domain"/>
    <property type="match status" value="1"/>
</dbReference>
<accession>A0ABT1B148</accession>
<dbReference type="InterPro" id="IPR011032">
    <property type="entry name" value="GroES-like_sf"/>
</dbReference>
<dbReference type="SMART" id="SM00829">
    <property type="entry name" value="PKS_ER"/>
    <property type="match status" value="1"/>
</dbReference>
<feature type="domain" description="Enoyl reductase (ER)" evidence="2">
    <location>
        <begin position="13"/>
        <end position="329"/>
    </location>
</feature>
<sequence length="334" mass="35938">MNKQLLFVKRPAGAADAGTWSLETAPIPEISEGQMLIRQHYVSLDPAMRGWMNEGKSYIEPMALGSVMRAGSVGEVVAVKNLPGFAVGDFVAGGGGVQQYAVADGKGWHKVDPAFAPLPTYLGTLGMPGMTAYFGILEVGKIKEGDVVVVSGAAGAVGSVVGQIAKIKGCTVTGIAGGPDKCRYLVEELGFDHAIDYKNEDVRERLKETCPKGIDVYFDNVGVPILDYALARLRKHARVVICGAISQYNNKTAVKGPSNYLSLLVNRATMQGMVVFDWAHRYGEAAREMGGWLAAGKLKSRESVYEGIENFPETFNRLFTGDKMGKLVLKVLDE</sequence>
<reference evidence="3 4" key="1">
    <citation type="submission" date="2022-06" db="EMBL/GenBank/DDBJ databases">
        <authorList>
            <person name="Xuan X."/>
        </authorList>
    </citation>
    <scope>NUCLEOTIDE SEQUENCE [LARGE SCALE GENOMIC DNA]</scope>
    <source>
        <strain evidence="3 4">2V75</strain>
    </source>
</reference>
<comment type="caution">
    <text evidence="3">The sequence shown here is derived from an EMBL/GenBank/DDBJ whole genome shotgun (WGS) entry which is preliminary data.</text>
</comment>
<keyword evidence="4" id="KW-1185">Reference proteome</keyword>
<proteinExistence type="predicted"/>
<dbReference type="Gene3D" id="3.90.180.10">
    <property type="entry name" value="Medium-chain alcohol dehydrogenases, catalytic domain"/>
    <property type="match status" value="1"/>
</dbReference>
<dbReference type="EMBL" id="JAMXIB010000018">
    <property type="protein sequence ID" value="MCO5726016.1"/>
    <property type="molecule type" value="Genomic_DNA"/>
</dbReference>
<evidence type="ECO:0000259" key="2">
    <source>
        <dbReference type="SMART" id="SM00829"/>
    </source>
</evidence>
<dbReference type="SUPFAM" id="SSF51735">
    <property type="entry name" value="NAD(P)-binding Rossmann-fold domains"/>
    <property type="match status" value="1"/>
</dbReference>
<dbReference type="InterPro" id="IPR013149">
    <property type="entry name" value="ADH-like_C"/>
</dbReference>
<gene>
    <name evidence="3" type="ORF">NG653_14220</name>
</gene>
<dbReference type="SUPFAM" id="SSF50129">
    <property type="entry name" value="GroES-like"/>
    <property type="match status" value="1"/>
</dbReference>
<dbReference type="CDD" id="cd05288">
    <property type="entry name" value="PGDH"/>
    <property type="match status" value="1"/>
</dbReference>
<evidence type="ECO:0000256" key="1">
    <source>
        <dbReference type="ARBA" id="ARBA00023002"/>
    </source>
</evidence>
<organism evidence="3 4">
    <name type="scientific">Robiginitalea marina</name>
    <dbReference type="NCBI Taxonomy" id="2954105"/>
    <lineage>
        <taxon>Bacteria</taxon>
        <taxon>Pseudomonadati</taxon>
        <taxon>Bacteroidota</taxon>
        <taxon>Flavobacteriia</taxon>
        <taxon>Flavobacteriales</taxon>
        <taxon>Flavobacteriaceae</taxon>
        <taxon>Robiginitalea</taxon>
    </lineage>
</organism>
<dbReference type="Proteomes" id="UP001206312">
    <property type="component" value="Unassembled WGS sequence"/>
</dbReference>
<dbReference type="PANTHER" id="PTHR43205">
    <property type="entry name" value="PROSTAGLANDIN REDUCTASE"/>
    <property type="match status" value="1"/>
</dbReference>
<dbReference type="RefSeq" id="WP_252742388.1">
    <property type="nucleotide sequence ID" value="NZ_JAMXIB010000018.1"/>
</dbReference>
<protein>
    <submittedName>
        <fullName evidence="3">NADP-dependent oxidoreductase</fullName>
    </submittedName>
</protein>
<evidence type="ECO:0000313" key="3">
    <source>
        <dbReference type="EMBL" id="MCO5726016.1"/>
    </source>
</evidence>
<name>A0ABT1B148_9FLAO</name>
<keyword evidence="1" id="KW-0560">Oxidoreductase</keyword>
<evidence type="ECO:0000313" key="4">
    <source>
        <dbReference type="Proteomes" id="UP001206312"/>
    </source>
</evidence>
<dbReference type="Pfam" id="PF16884">
    <property type="entry name" value="ADH_N_2"/>
    <property type="match status" value="1"/>
</dbReference>
<dbReference type="InterPro" id="IPR045010">
    <property type="entry name" value="MDR_fam"/>
</dbReference>
<dbReference type="InterPro" id="IPR036291">
    <property type="entry name" value="NAD(P)-bd_dom_sf"/>
</dbReference>
<dbReference type="Pfam" id="PF00107">
    <property type="entry name" value="ADH_zinc_N"/>
    <property type="match status" value="1"/>
</dbReference>